<reference evidence="2 3" key="1">
    <citation type="submission" date="2019-05" db="EMBL/GenBank/DDBJ databases">
        <title>Another draft genome of Portunus trituberculatus and its Hox gene families provides insights of decapod evolution.</title>
        <authorList>
            <person name="Jeong J.-H."/>
            <person name="Song I."/>
            <person name="Kim S."/>
            <person name="Choi T."/>
            <person name="Kim D."/>
            <person name="Ryu S."/>
            <person name="Kim W."/>
        </authorList>
    </citation>
    <scope>NUCLEOTIDE SEQUENCE [LARGE SCALE GENOMIC DNA]</scope>
    <source>
        <tissue evidence="2">Muscle</tissue>
    </source>
</reference>
<feature type="region of interest" description="Disordered" evidence="1">
    <location>
        <begin position="73"/>
        <end position="94"/>
    </location>
</feature>
<comment type="caution">
    <text evidence="2">The sequence shown here is derived from an EMBL/GenBank/DDBJ whole genome shotgun (WGS) entry which is preliminary data.</text>
</comment>
<gene>
    <name evidence="2" type="ORF">E2C01_076863</name>
</gene>
<sequence>MAGKKSVVKETRAKAMKDLNFSAKDSRTETHSTTTTATTTTATTTITAMDYLVARVTNLQEVEAEVEAWWIGALPPPSPPLPAQRSHTWTKETN</sequence>
<dbReference type="AlphaFoldDB" id="A0A5B7IPT7"/>
<organism evidence="2 3">
    <name type="scientific">Portunus trituberculatus</name>
    <name type="common">Swimming crab</name>
    <name type="synonym">Neptunus trituberculatus</name>
    <dbReference type="NCBI Taxonomy" id="210409"/>
    <lineage>
        <taxon>Eukaryota</taxon>
        <taxon>Metazoa</taxon>
        <taxon>Ecdysozoa</taxon>
        <taxon>Arthropoda</taxon>
        <taxon>Crustacea</taxon>
        <taxon>Multicrustacea</taxon>
        <taxon>Malacostraca</taxon>
        <taxon>Eumalacostraca</taxon>
        <taxon>Eucarida</taxon>
        <taxon>Decapoda</taxon>
        <taxon>Pleocyemata</taxon>
        <taxon>Brachyura</taxon>
        <taxon>Eubrachyura</taxon>
        <taxon>Portunoidea</taxon>
        <taxon>Portunidae</taxon>
        <taxon>Portuninae</taxon>
        <taxon>Portunus</taxon>
    </lineage>
</organism>
<keyword evidence="3" id="KW-1185">Reference proteome</keyword>
<dbReference type="Proteomes" id="UP000324222">
    <property type="component" value="Unassembled WGS sequence"/>
</dbReference>
<evidence type="ECO:0000313" key="2">
    <source>
        <dbReference type="EMBL" id="MPC82214.1"/>
    </source>
</evidence>
<proteinExistence type="predicted"/>
<protein>
    <submittedName>
        <fullName evidence="2">Uncharacterized protein</fullName>
    </submittedName>
</protein>
<name>A0A5B7IPT7_PORTR</name>
<feature type="region of interest" description="Disordered" evidence="1">
    <location>
        <begin position="18"/>
        <end position="37"/>
    </location>
</feature>
<accession>A0A5B7IPT7</accession>
<dbReference type="EMBL" id="VSRR010059137">
    <property type="protein sequence ID" value="MPC82214.1"/>
    <property type="molecule type" value="Genomic_DNA"/>
</dbReference>
<evidence type="ECO:0000256" key="1">
    <source>
        <dbReference type="SAM" id="MobiDB-lite"/>
    </source>
</evidence>
<evidence type="ECO:0000313" key="3">
    <source>
        <dbReference type="Proteomes" id="UP000324222"/>
    </source>
</evidence>